<reference evidence="9" key="1">
    <citation type="submission" date="2021-12" db="EMBL/GenBank/DDBJ databases">
        <authorList>
            <person name="Zaccaron A."/>
            <person name="Stergiopoulos I."/>
        </authorList>
    </citation>
    <scope>NUCLEOTIDE SEQUENCE</scope>
    <source>
        <strain evidence="9">Race5_Kim</strain>
    </source>
</reference>
<evidence type="ECO:0000256" key="2">
    <source>
        <dbReference type="ARBA" id="ARBA00022692"/>
    </source>
</evidence>
<feature type="domain" description="Rhodopsin" evidence="8">
    <location>
        <begin position="2"/>
        <end position="138"/>
    </location>
</feature>
<keyword evidence="4 6" id="KW-0472">Membrane</keyword>
<keyword evidence="7" id="KW-0732">Signal</keyword>
<feature type="signal peptide" evidence="7">
    <location>
        <begin position="1"/>
        <end position="17"/>
    </location>
</feature>
<evidence type="ECO:0000256" key="4">
    <source>
        <dbReference type="ARBA" id="ARBA00023136"/>
    </source>
</evidence>
<proteinExistence type="inferred from homology"/>
<dbReference type="AlphaFoldDB" id="A0A9Q8LER4"/>
<sequence>MALQFLINTSCVIRIYAQCCSHVSALWGDGEVTSCLDPVHQTNYGYFQSAFNSVSDLYLTALPAIIIWRLEIKPMVKAGLSFLLYLSFFAFIASVVKTWQIRILNERGDITGNFVDFVIWAALEIDLVIIVASIPTINRSSQVTNGEVPSTIANCRTGPAVTRKHLRGGMWSR</sequence>
<dbReference type="OrthoDB" id="3934549at2759"/>
<evidence type="ECO:0000256" key="5">
    <source>
        <dbReference type="ARBA" id="ARBA00038359"/>
    </source>
</evidence>
<feature type="transmembrane region" description="Helical" evidence="6">
    <location>
        <begin position="46"/>
        <end position="68"/>
    </location>
</feature>
<dbReference type="Proteomes" id="UP000756132">
    <property type="component" value="Chromosome 4"/>
</dbReference>
<dbReference type="GeneID" id="71984875"/>
<dbReference type="PANTHER" id="PTHR33048:SF155">
    <property type="entry name" value="INTEGRAL MEMBRANE PROTEIN"/>
    <property type="match status" value="1"/>
</dbReference>
<evidence type="ECO:0000256" key="3">
    <source>
        <dbReference type="ARBA" id="ARBA00022989"/>
    </source>
</evidence>
<keyword evidence="2 6" id="KW-0812">Transmembrane</keyword>
<evidence type="ECO:0000256" key="1">
    <source>
        <dbReference type="ARBA" id="ARBA00004141"/>
    </source>
</evidence>
<comment type="subcellular location">
    <subcellularLocation>
        <location evidence="1">Membrane</location>
        <topology evidence="1">Multi-pass membrane protein</topology>
    </subcellularLocation>
</comment>
<dbReference type="PANTHER" id="PTHR33048">
    <property type="entry name" value="PTH11-LIKE INTEGRAL MEMBRANE PROTEIN (AFU_ORTHOLOGUE AFUA_5G11245)"/>
    <property type="match status" value="1"/>
</dbReference>
<organism evidence="9 10">
    <name type="scientific">Passalora fulva</name>
    <name type="common">Tomato leaf mold</name>
    <name type="synonym">Cladosporium fulvum</name>
    <dbReference type="NCBI Taxonomy" id="5499"/>
    <lineage>
        <taxon>Eukaryota</taxon>
        <taxon>Fungi</taxon>
        <taxon>Dikarya</taxon>
        <taxon>Ascomycota</taxon>
        <taxon>Pezizomycotina</taxon>
        <taxon>Dothideomycetes</taxon>
        <taxon>Dothideomycetidae</taxon>
        <taxon>Mycosphaerellales</taxon>
        <taxon>Mycosphaerellaceae</taxon>
        <taxon>Fulvia</taxon>
    </lineage>
</organism>
<feature type="transmembrane region" description="Helical" evidence="6">
    <location>
        <begin position="80"/>
        <end position="97"/>
    </location>
</feature>
<feature type="transmembrane region" description="Helical" evidence="6">
    <location>
        <begin position="117"/>
        <end position="137"/>
    </location>
</feature>
<evidence type="ECO:0000313" key="10">
    <source>
        <dbReference type="Proteomes" id="UP000756132"/>
    </source>
</evidence>
<evidence type="ECO:0000256" key="6">
    <source>
        <dbReference type="SAM" id="Phobius"/>
    </source>
</evidence>
<dbReference type="GO" id="GO:0016020">
    <property type="term" value="C:membrane"/>
    <property type="evidence" value="ECO:0007669"/>
    <property type="project" value="UniProtKB-SubCell"/>
</dbReference>
<evidence type="ECO:0000313" key="9">
    <source>
        <dbReference type="EMBL" id="UJO16060.1"/>
    </source>
</evidence>
<accession>A0A9Q8LER4</accession>
<evidence type="ECO:0000256" key="7">
    <source>
        <dbReference type="SAM" id="SignalP"/>
    </source>
</evidence>
<dbReference type="InterPro" id="IPR052337">
    <property type="entry name" value="SAT4-like"/>
</dbReference>
<reference evidence="9" key="2">
    <citation type="journal article" date="2022" name="Microb. Genom.">
        <title>A chromosome-scale genome assembly of the tomato pathogen Cladosporium fulvum reveals a compartmentalized genome architecture and the presence of a dispensable chromosome.</title>
        <authorList>
            <person name="Zaccaron A.Z."/>
            <person name="Chen L.H."/>
            <person name="Samaras A."/>
            <person name="Stergiopoulos I."/>
        </authorList>
    </citation>
    <scope>NUCLEOTIDE SEQUENCE</scope>
    <source>
        <strain evidence="9">Race5_Kim</strain>
    </source>
</reference>
<dbReference type="KEGG" id="ffu:CLAFUR5_04997"/>
<keyword evidence="3 6" id="KW-1133">Transmembrane helix</keyword>
<dbReference type="EMBL" id="CP090166">
    <property type="protein sequence ID" value="UJO16060.1"/>
    <property type="molecule type" value="Genomic_DNA"/>
</dbReference>
<protein>
    <recommendedName>
        <fullName evidence="8">Rhodopsin domain-containing protein</fullName>
    </recommendedName>
</protein>
<keyword evidence="10" id="KW-1185">Reference proteome</keyword>
<dbReference type="RefSeq" id="XP_047760426.1">
    <property type="nucleotide sequence ID" value="XM_047904145.1"/>
</dbReference>
<evidence type="ECO:0000259" key="8">
    <source>
        <dbReference type="Pfam" id="PF20684"/>
    </source>
</evidence>
<name>A0A9Q8LER4_PASFU</name>
<gene>
    <name evidence="9" type="ORF">CLAFUR5_04997</name>
</gene>
<dbReference type="InterPro" id="IPR049326">
    <property type="entry name" value="Rhodopsin_dom_fungi"/>
</dbReference>
<dbReference type="Pfam" id="PF20684">
    <property type="entry name" value="Fung_rhodopsin"/>
    <property type="match status" value="1"/>
</dbReference>
<feature type="chain" id="PRO_5040378684" description="Rhodopsin domain-containing protein" evidence="7">
    <location>
        <begin position="18"/>
        <end position="173"/>
    </location>
</feature>
<comment type="similarity">
    <text evidence="5">Belongs to the SAT4 family.</text>
</comment>